<dbReference type="InterPro" id="IPR011010">
    <property type="entry name" value="DNA_brk_join_enz"/>
</dbReference>
<dbReference type="PANTHER" id="PTHR30349">
    <property type="entry name" value="PHAGE INTEGRASE-RELATED"/>
    <property type="match status" value="1"/>
</dbReference>
<evidence type="ECO:0000256" key="1">
    <source>
        <dbReference type="ARBA" id="ARBA00008857"/>
    </source>
</evidence>
<dbReference type="InterPro" id="IPR002104">
    <property type="entry name" value="Integrase_catalytic"/>
</dbReference>
<dbReference type="PANTHER" id="PTHR30349:SF64">
    <property type="entry name" value="PROPHAGE INTEGRASE INTD-RELATED"/>
    <property type="match status" value="1"/>
</dbReference>
<keyword evidence="3" id="KW-0233">DNA recombination</keyword>
<keyword evidence="2" id="KW-0238">DNA-binding</keyword>
<feature type="region of interest" description="Disordered" evidence="4">
    <location>
        <begin position="16"/>
        <end position="39"/>
    </location>
</feature>
<reference evidence="6" key="1">
    <citation type="submission" date="2024-05" db="EMBL/GenBank/DDBJ databases">
        <title>30 novel species of actinomycetes from the DSMZ collection.</title>
        <authorList>
            <person name="Nouioui I."/>
        </authorList>
    </citation>
    <scope>NUCLEOTIDE SEQUENCE</scope>
    <source>
        <strain evidence="6">DSM 40473</strain>
    </source>
</reference>
<dbReference type="InterPro" id="IPR010998">
    <property type="entry name" value="Integrase_recombinase_N"/>
</dbReference>
<dbReference type="PROSITE" id="PS51898">
    <property type="entry name" value="TYR_RECOMBINASE"/>
    <property type="match status" value="1"/>
</dbReference>
<protein>
    <recommendedName>
        <fullName evidence="5">Tyr recombinase domain-containing protein</fullName>
    </recommendedName>
</protein>
<organism evidence="6 7">
    <name type="scientific">Streptomyces hesseae</name>
    <dbReference type="NCBI Taxonomy" id="3075519"/>
    <lineage>
        <taxon>Bacteria</taxon>
        <taxon>Bacillati</taxon>
        <taxon>Actinomycetota</taxon>
        <taxon>Actinomycetes</taxon>
        <taxon>Kitasatosporales</taxon>
        <taxon>Streptomycetaceae</taxon>
        <taxon>Streptomyces</taxon>
    </lineage>
</organism>
<dbReference type="EMBL" id="JAVRFI010000006">
    <property type="protein sequence ID" value="MDT0449932.1"/>
    <property type="molecule type" value="Genomic_DNA"/>
</dbReference>
<accession>A0ABU2SM09</accession>
<dbReference type="RefSeq" id="WP_311610515.1">
    <property type="nucleotide sequence ID" value="NZ_JAVRFI010000006.1"/>
</dbReference>
<evidence type="ECO:0000313" key="6">
    <source>
        <dbReference type="EMBL" id="MDT0449932.1"/>
    </source>
</evidence>
<evidence type="ECO:0000256" key="2">
    <source>
        <dbReference type="ARBA" id="ARBA00023125"/>
    </source>
</evidence>
<dbReference type="Proteomes" id="UP001180531">
    <property type="component" value="Unassembled WGS sequence"/>
</dbReference>
<dbReference type="InterPro" id="IPR013762">
    <property type="entry name" value="Integrase-like_cat_sf"/>
</dbReference>
<sequence length="430" mass="49127">MAKAWVEDLWHKKTGAPSERCRQHKSPKPYRSSVHGQGARWQVRGYDDEGGRLPKENYEAYEDAATRAENLSGNVRSGKHRQEQTGRITLERYIWDVYWPNVQLPPGQRERKEQLIRSCILAYPIGHLELAGIGPEELNAWKTALRSQVGVNSVRRSWYALSKVLQGAFEAGRIDRNPCRGLDSARPPKEPPSNKHAWSSQRVREVRQALPPRWRVTDDLGFGGGLRQGEAFGVSPEDFDFETGHLSVVRQLQSYSGRMWFKLPKEDKTRRFPIPAALCRSVKDHMEQFPPVKVTLPWVRSEDPEVPWDELPRVTVELLVVTAYGNPVTAREWNRDVWKPSLEQAGVLKRLYREDGTPRKAWEDPEGGNTYHVLRDTFASVHLAAGETPATVAAWMGDTVETVYRYYAHWIRELSGAGLRTMDQWLGSPS</sequence>
<dbReference type="Gene3D" id="1.10.443.10">
    <property type="entry name" value="Intergrase catalytic core"/>
    <property type="match status" value="1"/>
</dbReference>
<name>A0ABU2SM09_9ACTN</name>
<dbReference type="Gene3D" id="1.10.150.130">
    <property type="match status" value="1"/>
</dbReference>
<keyword evidence="7" id="KW-1185">Reference proteome</keyword>
<evidence type="ECO:0000256" key="3">
    <source>
        <dbReference type="ARBA" id="ARBA00023172"/>
    </source>
</evidence>
<evidence type="ECO:0000256" key="4">
    <source>
        <dbReference type="SAM" id="MobiDB-lite"/>
    </source>
</evidence>
<feature type="domain" description="Tyr recombinase" evidence="5">
    <location>
        <begin position="193"/>
        <end position="424"/>
    </location>
</feature>
<proteinExistence type="inferred from homology"/>
<feature type="region of interest" description="Disordered" evidence="4">
    <location>
        <begin position="176"/>
        <end position="202"/>
    </location>
</feature>
<evidence type="ECO:0000259" key="5">
    <source>
        <dbReference type="PROSITE" id="PS51898"/>
    </source>
</evidence>
<comment type="caution">
    <text evidence="6">The sequence shown here is derived from an EMBL/GenBank/DDBJ whole genome shotgun (WGS) entry which is preliminary data.</text>
</comment>
<gene>
    <name evidence="6" type="ORF">RM609_12755</name>
</gene>
<dbReference type="SUPFAM" id="SSF56349">
    <property type="entry name" value="DNA breaking-rejoining enzymes"/>
    <property type="match status" value="1"/>
</dbReference>
<dbReference type="InterPro" id="IPR050090">
    <property type="entry name" value="Tyrosine_recombinase_XerCD"/>
</dbReference>
<evidence type="ECO:0000313" key="7">
    <source>
        <dbReference type="Proteomes" id="UP001180531"/>
    </source>
</evidence>
<comment type="similarity">
    <text evidence="1">Belongs to the 'phage' integrase family.</text>
</comment>